<keyword evidence="2" id="KW-0456">Lyase</keyword>
<dbReference type="HOGENOM" id="CLU_033450_1_0_1"/>
<comment type="caution">
    <text evidence="4">The sequence shown here is derived from an EMBL/GenBank/DDBJ whole genome shotgun (WGS) entry which is preliminary data.</text>
</comment>
<dbReference type="OMA" id="ACESAVF"/>
<dbReference type="PANTHER" id="PTHR10067">
    <property type="entry name" value="PHOSPHATIDYLSERINE DECARBOXYLASE"/>
    <property type="match status" value="1"/>
</dbReference>
<dbReference type="GO" id="GO:0004609">
    <property type="term" value="F:phosphatidylserine decarboxylase activity"/>
    <property type="evidence" value="ECO:0007669"/>
    <property type="project" value="InterPro"/>
</dbReference>
<accession>A0A060S655</accession>
<dbReference type="InterPro" id="IPR022237">
    <property type="entry name" value="PsiD-like"/>
</dbReference>
<protein>
    <recommendedName>
        <fullName evidence="3">L-tryptophan decarboxylase PsiD-like domain-containing protein</fullName>
    </recommendedName>
</protein>
<evidence type="ECO:0000256" key="2">
    <source>
        <dbReference type="ARBA" id="ARBA00023239"/>
    </source>
</evidence>
<reference evidence="4" key="1">
    <citation type="submission" date="2014-01" db="EMBL/GenBank/DDBJ databases">
        <title>The genome of the white-rot fungus Pycnoporus cinnabarinus: a basidiomycete model with a versatile arsenal for lignocellulosic biomass breakdown.</title>
        <authorList>
            <person name="Levasseur A."/>
            <person name="Lomascolo A."/>
            <person name="Ruiz-Duenas F.J."/>
            <person name="Uzan E."/>
            <person name="Piumi F."/>
            <person name="Kues U."/>
            <person name="Ram A.F.J."/>
            <person name="Murat C."/>
            <person name="Haon M."/>
            <person name="Benoit I."/>
            <person name="Arfi Y."/>
            <person name="Chevret D."/>
            <person name="Drula E."/>
            <person name="Kwon M.J."/>
            <person name="Gouret P."/>
            <person name="Lesage-Meessen L."/>
            <person name="Lombard V."/>
            <person name="Mariette J."/>
            <person name="Noirot C."/>
            <person name="Park J."/>
            <person name="Patyshakuliyeva A."/>
            <person name="Wieneger R.A.B."/>
            <person name="Wosten H.A.B."/>
            <person name="Martin F."/>
            <person name="Coutinho P.M."/>
            <person name="de Vries R."/>
            <person name="Martinez A.T."/>
            <person name="Klopp C."/>
            <person name="Pontarotti P."/>
            <person name="Henrissat B."/>
            <person name="Record E."/>
        </authorList>
    </citation>
    <scope>NUCLEOTIDE SEQUENCE [LARGE SCALE GENOMIC DNA]</scope>
    <source>
        <strain evidence="4">BRFM137</strain>
    </source>
</reference>
<organism evidence="4 5">
    <name type="scientific">Pycnoporus cinnabarinus</name>
    <name type="common">Cinnabar-red polypore</name>
    <name type="synonym">Trametes cinnabarina</name>
    <dbReference type="NCBI Taxonomy" id="5643"/>
    <lineage>
        <taxon>Eukaryota</taxon>
        <taxon>Fungi</taxon>
        <taxon>Dikarya</taxon>
        <taxon>Basidiomycota</taxon>
        <taxon>Agaricomycotina</taxon>
        <taxon>Agaricomycetes</taxon>
        <taxon>Polyporales</taxon>
        <taxon>Polyporaceae</taxon>
        <taxon>Trametes</taxon>
    </lineage>
</organism>
<dbReference type="STRING" id="5643.A0A060S655"/>
<sequence length="445" mass="49533">MDASDKPTETSASPLSLFDLGLSGEPGGPIEVGPGGVLVPGRDRRALDEWLAETFARYDKDPALQGGPRAESVNKLETLIKNDEKLRTLFQKMFDDIPKKTEPPPQASITDYNTFLSYLNLIITKGPPFNVHANGLPINVLLLWPMATEAGRDAFSDHRVNELIKGVLDEWGRYLSDTYANSRDVVTTEAGGWLSSEAMKRMPDFDTTYECDPSDKKHYGFKTWDHFFTRALRPKARPIANPDSSHVITSPVEGTVYAHKIVSKVKDQFWLKGQPYSLVDMLHSENLNDAIRFSGGMVYQIFLSPFDYHRWHSPVDGEIQRVEEVPGTYYAAAPDQGFPNADKTALGGSQAYLTAVATRMIIYIKADDPNIGLLALIAVGMVEVSTCKFTHSGGRVKKGEQLGMFHFGGSSFCLILNKQASERILNMKQVNDKVKVNEKLIELRK</sequence>
<dbReference type="InterPro" id="IPR003817">
    <property type="entry name" value="PS_Dcarbxylase"/>
</dbReference>
<dbReference type="EMBL" id="CCBP010000059">
    <property type="protein sequence ID" value="CDO69967.1"/>
    <property type="molecule type" value="Genomic_DNA"/>
</dbReference>
<evidence type="ECO:0000313" key="4">
    <source>
        <dbReference type="EMBL" id="CDO69967.1"/>
    </source>
</evidence>
<dbReference type="AlphaFoldDB" id="A0A060S655"/>
<dbReference type="OrthoDB" id="5973539at2759"/>
<dbReference type="Pfam" id="PF02666">
    <property type="entry name" value="PS_Dcarbxylase"/>
    <property type="match status" value="1"/>
</dbReference>
<evidence type="ECO:0000259" key="3">
    <source>
        <dbReference type="Pfam" id="PF12588"/>
    </source>
</evidence>
<keyword evidence="1" id="KW-0210">Decarboxylase</keyword>
<gene>
    <name evidence="4" type="ORF">BN946_scf184836.g41</name>
</gene>
<evidence type="ECO:0000313" key="5">
    <source>
        <dbReference type="Proteomes" id="UP000029665"/>
    </source>
</evidence>
<feature type="domain" description="L-tryptophan decarboxylase PsiD-like" evidence="3">
    <location>
        <begin position="71"/>
        <end position="202"/>
    </location>
</feature>
<name>A0A060S655_PYCCI</name>
<dbReference type="GO" id="GO:0006646">
    <property type="term" value="P:phosphatidylethanolamine biosynthetic process"/>
    <property type="evidence" value="ECO:0007669"/>
    <property type="project" value="TreeGrafter"/>
</dbReference>
<proteinExistence type="predicted"/>
<keyword evidence="5" id="KW-1185">Reference proteome</keyword>
<dbReference type="PANTHER" id="PTHR10067:SF9">
    <property type="entry name" value="PHOSPHATIDYLSERINE DECARBOXYLASE FAMILY PROTEIN (AFU_ORTHOLOGUE AFUA_7G01730)"/>
    <property type="match status" value="1"/>
</dbReference>
<dbReference type="Pfam" id="PF12588">
    <property type="entry name" value="PSDC"/>
    <property type="match status" value="1"/>
</dbReference>
<dbReference type="Proteomes" id="UP000029665">
    <property type="component" value="Unassembled WGS sequence"/>
</dbReference>
<dbReference type="GO" id="GO:0005739">
    <property type="term" value="C:mitochondrion"/>
    <property type="evidence" value="ECO:0007669"/>
    <property type="project" value="TreeGrafter"/>
</dbReference>
<evidence type="ECO:0000256" key="1">
    <source>
        <dbReference type="ARBA" id="ARBA00022793"/>
    </source>
</evidence>